<dbReference type="EMBL" id="JAJJMA010066438">
    <property type="protein sequence ID" value="MCL7027281.1"/>
    <property type="molecule type" value="Genomic_DNA"/>
</dbReference>
<dbReference type="InterPro" id="IPR029058">
    <property type="entry name" value="AB_hydrolase_fold"/>
</dbReference>
<evidence type="ECO:0000313" key="2">
    <source>
        <dbReference type="EMBL" id="MCL7027281.1"/>
    </source>
</evidence>
<dbReference type="Pfam" id="PF01764">
    <property type="entry name" value="Lipase_3"/>
    <property type="match status" value="1"/>
</dbReference>
<keyword evidence="3" id="KW-1185">Reference proteome</keyword>
<comment type="caution">
    <text evidence="2">The sequence shown here is derived from an EMBL/GenBank/DDBJ whole genome shotgun (WGS) entry which is preliminary data.</text>
</comment>
<dbReference type="PANTHER" id="PTHR31479">
    <property type="entry name" value="ALPHA/BETA-HYDROLASES SUPERFAMILY PROTEIN"/>
    <property type="match status" value="1"/>
</dbReference>
<protein>
    <recommendedName>
        <fullName evidence="1">Fungal lipase-type domain-containing protein</fullName>
    </recommendedName>
</protein>
<gene>
    <name evidence="2" type="ORF">MKW94_011532</name>
</gene>
<proteinExistence type="predicted"/>
<feature type="domain" description="Fungal lipase-type" evidence="1">
    <location>
        <begin position="131"/>
        <end position="175"/>
    </location>
</feature>
<evidence type="ECO:0000259" key="1">
    <source>
        <dbReference type="Pfam" id="PF01764"/>
    </source>
</evidence>
<dbReference type="Proteomes" id="UP001177140">
    <property type="component" value="Unassembled WGS sequence"/>
</dbReference>
<sequence>MDFNHSGLLSLRTVNWQSEQNRRSILASLVKGVYVLENDRQHKRQACQALAPAWWKSFNFQLSRVLTDESDSSIFGAVYKLTPNSNNFYPIGAPRYVIAFRGTMLNKCNIIQDGKLNLKILTNKLHNTGRLEKALQAVENMVSEKGACNFWLAGHSLGAAIAMLSGKTMAKEGIFLESYLYNPPFIAAPMESIKGKKVKRVIFGARSLFTEGSTFSLNGEKEKQQSKDLFTTLSLWVPNMFLNPSDPICSGYIRYFDKRETIESSGFEGIEMFEIQNSSEWLLSNDFGNDYCSEELHLIPSARVTTSRTPIQQAHNLSQWFTNYSVSEPKVYSYE</sequence>
<dbReference type="SUPFAM" id="SSF53474">
    <property type="entry name" value="alpha/beta-Hydrolases"/>
    <property type="match status" value="1"/>
</dbReference>
<dbReference type="InterPro" id="IPR002921">
    <property type="entry name" value="Fungal_lipase-type"/>
</dbReference>
<dbReference type="GO" id="GO:0006629">
    <property type="term" value="P:lipid metabolic process"/>
    <property type="evidence" value="ECO:0007669"/>
    <property type="project" value="InterPro"/>
</dbReference>
<dbReference type="Gene3D" id="3.40.50.1820">
    <property type="entry name" value="alpha/beta hydrolase"/>
    <property type="match status" value="1"/>
</dbReference>
<dbReference type="AlphaFoldDB" id="A0AA41S1J0"/>
<organism evidence="2 3">
    <name type="scientific">Papaver nudicaule</name>
    <name type="common">Iceland poppy</name>
    <dbReference type="NCBI Taxonomy" id="74823"/>
    <lineage>
        <taxon>Eukaryota</taxon>
        <taxon>Viridiplantae</taxon>
        <taxon>Streptophyta</taxon>
        <taxon>Embryophyta</taxon>
        <taxon>Tracheophyta</taxon>
        <taxon>Spermatophyta</taxon>
        <taxon>Magnoliopsida</taxon>
        <taxon>Ranunculales</taxon>
        <taxon>Papaveraceae</taxon>
        <taxon>Papaveroideae</taxon>
        <taxon>Papaver</taxon>
    </lineage>
</organism>
<name>A0AA41S1J0_PAPNU</name>
<dbReference type="PANTHER" id="PTHR31479:SF25">
    <property type="entry name" value="OS07G0527900 PROTEIN"/>
    <property type="match status" value="1"/>
</dbReference>
<reference evidence="2" key="1">
    <citation type="submission" date="2022-03" db="EMBL/GenBank/DDBJ databases">
        <title>A functionally conserved STORR gene fusion in Papaver species that diverged 16.8 million years ago.</title>
        <authorList>
            <person name="Catania T."/>
        </authorList>
    </citation>
    <scope>NUCLEOTIDE SEQUENCE</scope>
    <source>
        <strain evidence="2">S-191538</strain>
    </source>
</reference>
<accession>A0AA41S1J0</accession>
<evidence type="ECO:0000313" key="3">
    <source>
        <dbReference type="Proteomes" id="UP001177140"/>
    </source>
</evidence>